<dbReference type="OrthoDB" id="2371069at2759"/>
<dbReference type="AlphaFoldDB" id="A0A2Z6R8P9"/>
<accession>A0A2Z6R8P9</accession>
<protein>
    <recommendedName>
        <fullName evidence="4">SAM domain-containing protein</fullName>
    </recommendedName>
</protein>
<comment type="caution">
    <text evidence="1">The sequence shown here is derived from an EMBL/GenBank/DDBJ whole genome shotgun (WGS) entry which is preliminary data.</text>
</comment>
<dbReference type="Proteomes" id="UP000247702">
    <property type="component" value="Unassembled WGS sequence"/>
</dbReference>
<name>A0A2Z6R8P9_9GLOM</name>
<gene>
    <name evidence="2" type="ORF">RCL2_000669900</name>
    <name evidence="1" type="ORF">RclHR1_32620002</name>
</gene>
<evidence type="ECO:0000313" key="2">
    <source>
        <dbReference type="EMBL" id="GES79395.1"/>
    </source>
</evidence>
<keyword evidence="3" id="KW-1185">Reference proteome</keyword>
<sequence>MFFAITSQMVPFAQNSSASSSSILLLSLPKQAICSLDEFFARFDESNSIRELVQFKNIFEDEQITVNQIHDLTDAEFDQLGVKKIG</sequence>
<dbReference type="Proteomes" id="UP000615446">
    <property type="component" value="Unassembled WGS sequence"/>
</dbReference>
<proteinExistence type="predicted"/>
<evidence type="ECO:0008006" key="4">
    <source>
        <dbReference type="Google" id="ProtNLM"/>
    </source>
</evidence>
<organism evidence="1 3">
    <name type="scientific">Rhizophagus clarus</name>
    <dbReference type="NCBI Taxonomy" id="94130"/>
    <lineage>
        <taxon>Eukaryota</taxon>
        <taxon>Fungi</taxon>
        <taxon>Fungi incertae sedis</taxon>
        <taxon>Mucoromycota</taxon>
        <taxon>Glomeromycotina</taxon>
        <taxon>Glomeromycetes</taxon>
        <taxon>Glomerales</taxon>
        <taxon>Glomeraceae</taxon>
        <taxon>Rhizophagus</taxon>
    </lineage>
</organism>
<dbReference type="STRING" id="94130.A0A2Z6R8P9"/>
<evidence type="ECO:0000313" key="1">
    <source>
        <dbReference type="EMBL" id="GBB98563.1"/>
    </source>
</evidence>
<dbReference type="EMBL" id="BLAL01000043">
    <property type="protein sequence ID" value="GES79395.1"/>
    <property type="molecule type" value="Genomic_DNA"/>
</dbReference>
<dbReference type="EMBL" id="BEXD01002516">
    <property type="protein sequence ID" value="GBB98563.1"/>
    <property type="molecule type" value="Genomic_DNA"/>
</dbReference>
<evidence type="ECO:0000313" key="3">
    <source>
        <dbReference type="Proteomes" id="UP000247702"/>
    </source>
</evidence>
<reference evidence="2" key="2">
    <citation type="submission" date="2019-10" db="EMBL/GenBank/DDBJ databases">
        <title>Conservation and host-specific expression of non-tandemly repeated heterogenous ribosome RNA gene in arbuscular mycorrhizal fungi.</title>
        <authorList>
            <person name="Maeda T."/>
            <person name="Kobayashi Y."/>
            <person name="Nakagawa T."/>
            <person name="Ezawa T."/>
            <person name="Yamaguchi K."/>
            <person name="Bino T."/>
            <person name="Nishimoto Y."/>
            <person name="Shigenobu S."/>
            <person name="Kawaguchi M."/>
        </authorList>
    </citation>
    <scope>NUCLEOTIDE SEQUENCE</scope>
    <source>
        <strain evidence="2">HR1</strain>
    </source>
</reference>
<reference evidence="1 3" key="1">
    <citation type="submission" date="2017-11" db="EMBL/GenBank/DDBJ databases">
        <title>The genome of Rhizophagus clarus HR1 reveals common genetic basis of auxotrophy among arbuscular mycorrhizal fungi.</title>
        <authorList>
            <person name="Kobayashi Y."/>
        </authorList>
    </citation>
    <scope>NUCLEOTIDE SEQUENCE [LARGE SCALE GENOMIC DNA]</scope>
    <source>
        <strain evidence="1 3">HR1</strain>
    </source>
</reference>